<dbReference type="Proteomes" id="UP001303175">
    <property type="component" value="Segment"/>
</dbReference>
<gene>
    <name evidence="2" type="primary">P/V/W/C</name>
</gene>
<keyword evidence="3" id="KW-1185">Reference proteome</keyword>
<protein>
    <submittedName>
        <fullName evidence="2">C protein</fullName>
    </submittedName>
</protein>
<organism evidence="2 3">
    <name type="scientific">Langya virus</name>
    <dbReference type="NCBI Taxonomy" id="2971765"/>
    <lineage>
        <taxon>Viruses</taxon>
        <taxon>Riboviria</taxon>
        <taxon>Orthornavirae</taxon>
        <taxon>Negarnaviricota</taxon>
        <taxon>Haploviricotina</taxon>
        <taxon>Monjiviricetes</taxon>
        <taxon>Mononegavirales</taxon>
        <taxon>Paramyxoviridae</taxon>
        <taxon>Orthoparamyxovirinae</taxon>
        <taxon>Parahenipavirus</taxon>
        <taxon>Parahenipavirus langyaense</taxon>
    </lineage>
</organism>
<dbReference type="Pfam" id="PF16821">
    <property type="entry name" value="C_Hendra"/>
    <property type="match status" value="1"/>
</dbReference>
<sequence length="177" mass="20515">MVSRLSTWSKRFGRSQSKSQHTEEVQLGCQQQKTEPQHGSCSINLQLMKPDLKNYLLKKEMVQLAQEMEWAFQSLFIMLTAEEVGHTKNPSGMRGTNQYSKISWLQTFNRMIQEGRLPTGNLITRMLTAKIIEQREVSGAMDVLRLIRLMCPAYSRAVYLRTQMLRDLVGKQHQHSK</sequence>
<feature type="region of interest" description="Disordered" evidence="1">
    <location>
        <begin position="1"/>
        <end position="24"/>
    </location>
</feature>
<name>A0AAX3C936_9MONO</name>
<dbReference type="InterPro" id="IPR031812">
    <property type="entry name" value="C_Hendra"/>
</dbReference>
<feature type="compositionally biased region" description="Polar residues" evidence="1">
    <location>
        <begin position="1"/>
        <end position="19"/>
    </location>
</feature>
<proteinExistence type="predicted"/>
<dbReference type="EMBL" id="OM101125">
    <property type="protein sequence ID" value="UUV47203.1"/>
    <property type="molecule type" value="Viral_cRNA"/>
</dbReference>
<evidence type="ECO:0000256" key="1">
    <source>
        <dbReference type="SAM" id="MobiDB-lite"/>
    </source>
</evidence>
<evidence type="ECO:0000313" key="3">
    <source>
        <dbReference type="Proteomes" id="UP001303175"/>
    </source>
</evidence>
<reference evidence="2 3" key="1">
    <citation type="journal article" date="2022" name="N. Engl. J. Med.">
        <title>A Zoonotic Henipavirus in Febrile Patients in China.</title>
        <authorList>
            <person name="Zhang X.A."/>
            <person name="Li H."/>
            <person name="Jiang F.C."/>
            <person name="Zhu F."/>
            <person name="Zhang Y.F."/>
            <person name="Chen J.J."/>
            <person name="Tan C.W."/>
            <person name="Anderson D.E."/>
            <person name="Fan H."/>
            <person name="Dong L.Y."/>
            <person name="Li C."/>
            <person name="Zhang P.H."/>
            <person name="Li Y."/>
            <person name="Ding H."/>
            <person name="Fang L.Q."/>
            <person name="Wang L.F."/>
            <person name="Liu W."/>
        </authorList>
    </citation>
    <scope>NUCLEOTIDE SEQUENCE [LARGE SCALE GENOMIC DNA]</scope>
    <source>
        <strain evidence="2">SDQD_H1801</strain>
    </source>
</reference>
<evidence type="ECO:0000313" key="2">
    <source>
        <dbReference type="EMBL" id="UUV47203.1"/>
    </source>
</evidence>
<accession>A0AAX3C936</accession>